<dbReference type="RefSeq" id="WP_069624461.1">
    <property type="nucleotide sequence ID" value="NZ_LPWD01000335.1"/>
</dbReference>
<dbReference type="EMBL" id="LPWD01000335">
    <property type="protein sequence ID" value="ODS02347.1"/>
    <property type="molecule type" value="Genomic_DNA"/>
</dbReference>
<feature type="region of interest" description="Disordered" evidence="1">
    <location>
        <begin position="39"/>
        <end position="59"/>
    </location>
</feature>
<keyword evidence="3" id="KW-1185">Reference proteome</keyword>
<dbReference type="Gene3D" id="3.40.710.10">
    <property type="entry name" value="DD-peptidase/beta-lactamase superfamily"/>
    <property type="match status" value="1"/>
</dbReference>
<reference evidence="2 3" key="1">
    <citation type="journal article" date="2016" name="Environ. Microbiol.">
        <title>New Methyloceanibacter diversity from North Sea sediments includes methanotroph containing solely the soluble methane monooxygenase.</title>
        <authorList>
            <person name="Vekeman B."/>
            <person name="Kerckhof F.M."/>
            <person name="Cremers G."/>
            <person name="de Vos P."/>
            <person name="Vandamme P."/>
            <person name="Boon N."/>
            <person name="Op den Camp H.J."/>
            <person name="Heylen K."/>
        </authorList>
    </citation>
    <scope>NUCLEOTIDE SEQUENCE [LARGE SCALE GENOMIC DNA]</scope>
    <source>
        <strain evidence="2 3">R-67177</strain>
    </source>
</reference>
<comment type="caution">
    <text evidence="2">The sequence shown here is derived from an EMBL/GenBank/DDBJ whole genome shotgun (WGS) entry which is preliminary data.</text>
</comment>
<gene>
    <name evidence="2" type="ORF">AUC71_01790</name>
</gene>
<evidence type="ECO:0000256" key="1">
    <source>
        <dbReference type="SAM" id="MobiDB-lite"/>
    </source>
</evidence>
<evidence type="ECO:0008006" key="4">
    <source>
        <dbReference type="Google" id="ProtNLM"/>
    </source>
</evidence>
<evidence type="ECO:0000313" key="3">
    <source>
        <dbReference type="Proteomes" id="UP000095042"/>
    </source>
</evidence>
<name>A0A1E3WB79_9HYPH</name>
<protein>
    <recommendedName>
        <fullName evidence="4">Penicillin-binding protein transpeptidase domain-containing protein</fullName>
    </recommendedName>
</protein>
<dbReference type="AlphaFoldDB" id="A0A1E3WB79"/>
<sequence>MVGVWVGNDDFKPMKRVTGGSLPAEIWVTFMREAIETDKGFEKKPQQIAPSRPRRASAR</sequence>
<dbReference type="InterPro" id="IPR012338">
    <property type="entry name" value="Beta-lactam/transpept-like"/>
</dbReference>
<dbReference type="Proteomes" id="UP000095042">
    <property type="component" value="Unassembled WGS sequence"/>
</dbReference>
<dbReference type="SUPFAM" id="SSF56601">
    <property type="entry name" value="beta-lactamase/transpeptidase-like"/>
    <property type="match status" value="1"/>
</dbReference>
<organism evidence="2 3">
    <name type="scientific">Methyloceanibacter marginalis</name>
    <dbReference type="NCBI Taxonomy" id="1774971"/>
    <lineage>
        <taxon>Bacteria</taxon>
        <taxon>Pseudomonadati</taxon>
        <taxon>Pseudomonadota</taxon>
        <taxon>Alphaproteobacteria</taxon>
        <taxon>Hyphomicrobiales</taxon>
        <taxon>Hyphomicrobiaceae</taxon>
        <taxon>Methyloceanibacter</taxon>
    </lineage>
</organism>
<accession>A0A1E3WB79</accession>
<evidence type="ECO:0000313" key="2">
    <source>
        <dbReference type="EMBL" id="ODS02347.1"/>
    </source>
</evidence>
<proteinExistence type="predicted"/>